<gene>
    <name evidence="10" type="ORF">Naga_100102g4</name>
</gene>
<evidence type="ECO:0000313" key="11">
    <source>
        <dbReference type="Proteomes" id="UP000019335"/>
    </source>
</evidence>
<feature type="compositionally biased region" description="Acidic residues" evidence="8">
    <location>
        <begin position="171"/>
        <end position="190"/>
    </location>
</feature>
<keyword evidence="7" id="KW-0175">Coiled coil</keyword>
<evidence type="ECO:0000256" key="7">
    <source>
        <dbReference type="SAM" id="Coils"/>
    </source>
</evidence>
<evidence type="ECO:0000256" key="6">
    <source>
        <dbReference type="ARBA" id="ARBA00023136"/>
    </source>
</evidence>
<evidence type="ECO:0000256" key="1">
    <source>
        <dbReference type="ARBA" id="ARBA00004496"/>
    </source>
</evidence>
<dbReference type="PANTHER" id="PTHR28005:SF1">
    <property type="entry name" value="AUTOPHAGY-RELATED PROTEIN 17"/>
    <property type="match status" value="1"/>
</dbReference>
<dbReference type="AlphaFoldDB" id="W7TRQ2"/>
<feature type="region of interest" description="Disordered" evidence="8">
    <location>
        <begin position="163"/>
        <end position="190"/>
    </location>
</feature>
<comment type="caution">
    <text evidence="10">The sequence shown here is derived from an EMBL/GenBank/DDBJ whole genome shotgun (WGS) entry which is preliminary data.</text>
</comment>
<dbReference type="GO" id="GO:0000045">
    <property type="term" value="P:autophagosome assembly"/>
    <property type="evidence" value="ECO:0007669"/>
    <property type="project" value="TreeGrafter"/>
</dbReference>
<dbReference type="GO" id="GO:0060090">
    <property type="term" value="F:molecular adaptor activity"/>
    <property type="evidence" value="ECO:0007669"/>
    <property type="project" value="TreeGrafter"/>
</dbReference>
<dbReference type="PANTHER" id="PTHR28005">
    <property type="entry name" value="AUTOPHAGY-RELATED PROTEIN 17"/>
    <property type="match status" value="1"/>
</dbReference>
<feature type="domain" description="Autophagy protein ATG17-like" evidence="9">
    <location>
        <begin position="274"/>
        <end position="404"/>
    </location>
</feature>
<dbReference type="GO" id="GO:0030295">
    <property type="term" value="F:protein kinase activator activity"/>
    <property type="evidence" value="ECO:0007669"/>
    <property type="project" value="TreeGrafter"/>
</dbReference>
<evidence type="ECO:0000313" key="10">
    <source>
        <dbReference type="EMBL" id="EWM22969.1"/>
    </source>
</evidence>
<comment type="similarity">
    <text evidence="3">Belongs to the ATG17 family.</text>
</comment>
<organism evidence="10 11">
    <name type="scientific">Nannochloropsis gaditana</name>
    <dbReference type="NCBI Taxonomy" id="72520"/>
    <lineage>
        <taxon>Eukaryota</taxon>
        <taxon>Sar</taxon>
        <taxon>Stramenopiles</taxon>
        <taxon>Ochrophyta</taxon>
        <taxon>Eustigmatophyceae</taxon>
        <taxon>Eustigmatales</taxon>
        <taxon>Monodopsidaceae</taxon>
        <taxon>Nannochloropsis</taxon>
    </lineage>
</organism>
<feature type="compositionally biased region" description="Basic and acidic residues" evidence="8">
    <location>
        <begin position="437"/>
        <end position="448"/>
    </location>
</feature>
<dbReference type="GO" id="GO:1990316">
    <property type="term" value="C:Atg1/ULK1 kinase complex"/>
    <property type="evidence" value="ECO:0007669"/>
    <property type="project" value="TreeGrafter"/>
</dbReference>
<dbReference type="GO" id="GO:0000422">
    <property type="term" value="P:autophagy of mitochondrion"/>
    <property type="evidence" value="ECO:0007669"/>
    <property type="project" value="TreeGrafter"/>
</dbReference>
<feature type="coiled-coil region" evidence="7">
    <location>
        <begin position="279"/>
        <end position="339"/>
    </location>
</feature>
<evidence type="ECO:0000256" key="5">
    <source>
        <dbReference type="ARBA" id="ARBA00023006"/>
    </source>
</evidence>
<name>W7TRQ2_9STRA</name>
<evidence type="ECO:0000256" key="2">
    <source>
        <dbReference type="ARBA" id="ARBA00004623"/>
    </source>
</evidence>
<protein>
    <submittedName>
        <fullName evidence="10">Autophagy-related protein 17</fullName>
    </submittedName>
</protein>
<evidence type="ECO:0000256" key="4">
    <source>
        <dbReference type="ARBA" id="ARBA00022490"/>
    </source>
</evidence>
<dbReference type="GO" id="GO:0034727">
    <property type="term" value="P:piecemeal microautophagy of the nucleus"/>
    <property type="evidence" value="ECO:0007669"/>
    <property type="project" value="TreeGrafter"/>
</dbReference>
<keyword evidence="4" id="KW-0963">Cytoplasm</keyword>
<accession>W7TRQ2</accession>
<keyword evidence="11" id="KW-1185">Reference proteome</keyword>
<feature type="region of interest" description="Disordered" evidence="8">
    <location>
        <begin position="437"/>
        <end position="468"/>
    </location>
</feature>
<dbReference type="GO" id="GO:0034045">
    <property type="term" value="C:phagophore assembly site membrane"/>
    <property type="evidence" value="ECO:0007669"/>
    <property type="project" value="UniProtKB-SubCell"/>
</dbReference>
<evidence type="ECO:0000256" key="3">
    <source>
        <dbReference type="ARBA" id="ARBA00006259"/>
    </source>
</evidence>
<keyword evidence="5" id="KW-0072">Autophagy</keyword>
<sequence>MEGLLTLLQDGDMCLTEARSSLLRSRELLDVFRHEAGRLLQRLSLLRAQVRALARLLHWVWAANNSLGPLERLPPDDAPFQTLEAVCDQLRQTRVDPELVAGERGHTLFDFLDEGAVTSLRAQAEADAREVCVLRERGLRAQASLEERLLCLEQAIRAALEGAGMLPGRDGEEEEEEEGGEEVEEEGEEERVEATWLWRVLAQNVRDQARAVAEMKAALVRAASAYARWRGEGGGKGADAASEGGAKDGKALGPCSPAKEEQELLRVLQSGMPRMRAWRRQMEEEVPALLHALRRALRELVAGEMAEAARESHGLVEGLEEDQARLTSLRAEAQSSAREVESLAAFYSRFALAYAQLRPELERRRRVLRETAEVVKEVEAGLRSREEEEAAARERFWEAHGRYLPQSLCPVVREPAESFRVVPSVEEARRRLSVLEAREEEGGGRGAEEGYGEGMWDARAGRKGGKAV</sequence>
<dbReference type="EMBL" id="AZIL01001964">
    <property type="protein sequence ID" value="EWM22969.1"/>
    <property type="molecule type" value="Genomic_DNA"/>
</dbReference>
<dbReference type="Pfam" id="PF04108">
    <property type="entry name" value="ATG17_like"/>
    <property type="match status" value="1"/>
</dbReference>
<proteinExistence type="inferred from homology"/>
<dbReference type="Proteomes" id="UP000019335">
    <property type="component" value="Chromosome 19"/>
</dbReference>
<reference evidence="10 11" key="1">
    <citation type="journal article" date="2014" name="Mol. Plant">
        <title>Chromosome Scale Genome Assembly and Transcriptome Profiling of Nannochloropsis gaditana in Nitrogen Depletion.</title>
        <authorList>
            <person name="Corteggiani Carpinelli E."/>
            <person name="Telatin A."/>
            <person name="Vitulo N."/>
            <person name="Forcato C."/>
            <person name="D'Angelo M."/>
            <person name="Schiavon R."/>
            <person name="Vezzi A."/>
            <person name="Giacometti G.M."/>
            <person name="Morosinotto T."/>
            <person name="Valle G."/>
        </authorList>
    </citation>
    <scope>NUCLEOTIDE SEQUENCE [LARGE SCALE GENOMIC DNA]</scope>
    <source>
        <strain evidence="10 11">B-31</strain>
    </source>
</reference>
<comment type="subcellular location">
    <subcellularLocation>
        <location evidence="1">Cytoplasm</location>
    </subcellularLocation>
    <subcellularLocation>
        <location evidence="2">Preautophagosomal structure membrane</location>
        <topology evidence="2">Peripheral membrane protein</topology>
    </subcellularLocation>
</comment>
<feature type="region of interest" description="Disordered" evidence="8">
    <location>
        <begin position="231"/>
        <end position="256"/>
    </location>
</feature>
<dbReference type="OrthoDB" id="1937984at2759"/>
<evidence type="ECO:0000256" key="8">
    <source>
        <dbReference type="SAM" id="MobiDB-lite"/>
    </source>
</evidence>
<dbReference type="InterPro" id="IPR045326">
    <property type="entry name" value="ATG17-like_dom"/>
</dbReference>
<dbReference type="InterPro" id="IPR007240">
    <property type="entry name" value="Atg17"/>
</dbReference>
<keyword evidence="6" id="KW-0472">Membrane</keyword>
<evidence type="ECO:0000259" key="9">
    <source>
        <dbReference type="Pfam" id="PF04108"/>
    </source>
</evidence>